<sequence length="168" mass="18929">MRHVKWIFVVLLICSLTAFVEKDKPTGGLSVGDVAPDFRIESTSGEQRPLKLADLKGRYVLLSFWASYDAQSRMQNVSLNNVLRSDMPNVEMVSVSFDEYRSVFEETIRKDQIVTPTCFVETKGEDSGLFKRYRLNRGFTNYLLDGNGVIIAKNISAAELSAHIKEIG</sequence>
<dbReference type="PROSITE" id="PS51352">
    <property type="entry name" value="THIOREDOXIN_2"/>
    <property type="match status" value="1"/>
</dbReference>
<dbReference type="Proteomes" id="UP000284379">
    <property type="component" value="Unassembled WGS sequence"/>
</dbReference>
<dbReference type="InterPro" id="IPR036249">
    <property type="entry name" value="Thioredoxin-like_sf"/>
</dbReference>
<dbReference type="InterPro" id="IPR000866">
    <property type="entry name" value="AhpC/TSA"/>
</dbReference>
<dbReference type="AlphaFoldDB" id="A0A413VLD9"/>
<accession>A0A413VLD9</accession>
<protein>
    <recommendedName>
        <fullName evidence="1">Thioredoxin domain-containing protein</fullName>
    </recommendedName>
</protein>
<evidence type="ECO:0000259" key="1">
    <source>
        <dbReference type="PROSITE" id="PS51352"/>
    </source>
</evidence>
<dbReference type="SUPFAM" id="SSF52833">
    <property type="entry name" value="Thioredoxin-like"/>
    <property type="match status" value="1"/>
</dbReference>
<dbReference type="GeneID" id="69502183"/>
<dbReference type="Gene3D" id="3.40.30.10">
    <property type="entry name" value="Glutaredoxin"/>
    <property type="match status" value="1"/>
</dbReference>
<reference evidence="2 3" key="1">
    <citation type="submission" date="2018-08" db="EMBL/GenBank/DDBJ databases">
        <title>A genome reference for cultivated species of the human gut microbiota.</title>
        <authorList>
            <person name="Zou Y."/>
            <person name="Xue W."/>
            <person name="Luo G."/>
        </authorList>
    </citation>
    <scope>NUCLEOTIDE SEQUENCE [LARGE SCALE GENOMIC DNA]</scope>
    <source>
        <strain evidence="2 3">AM40-30BH</strain>
    </source>
</reference>
<comment type="caution">
    <text evidence="2">The sequence shown here is derived from an EMBL/GenBank/DDBJ whole genome shotgun (WGS) entry which is preliminary data.</text>
</comment>
<evidence type="ECO:0000313" key="3">
    <source>
        <dbReference type="Proteomes" id="UP000284379"/>
    </source>
</evidence>
<dbReference type="EMBL" id="QSGO01000009">
    <property type="protein sequence ID" value="RHB34437.1"/>
    <property type="molecule type" value="Genomic_DNA"/>
</dbReference>
<dbReference type="Pfam" id="PF00578">
    <property type="entry name" value="AhpC-TSA"/>
    <property type="match status" value="1"/>
</dbReference>
<dbReference type="InterPro" id="IPR013766">
    <property type="entry name" value="Thioredoxin_domain"/>
</dbReference>
<organism evidence="2 3">
    <name type="scientific">Bacteroides nordii</name>
    <dbReference type="NCBI Taxonomy" id="291645"/>
    <lineage>
        <taxon>Bacteria</taxon>
        <taxon>Pseudomonadati</taxon>
        <taxon>Bacteroidota</taxon>
        <taxon>Bacteroidia</taxon>
        <taxon>Bacteroidales</taxon>
        <taxon>Bacteroidaceae</taxon>
        <taxon>Bacteroides</taxon>
    </lineage>
</organism>
<dbReference type="RefSeq" id="WP_007485643.1">
    <property type="nucleotide sequence ID" value="NZ_BMBN01000061.1"/>
</dbReference>
<gene>
    <name evidence="2" type="ORF">DW888_12920</name>
</gene>
<dbReference type="CDD" id="cd02966">
    <property type="entry name" value="TlpA_like_family"/>
    <property type="match status" value="1"/>
</dbReference>
<feature type="domain" description="Thioredoxin" evidence="1">
    <location>
        <begin position="29"/>
        <end position="168"/>
    </location>
</feature>
<evidence type="ECO:0000313" key="2">
    <source>
        <dbReference type="EMBL" id="RHB34437.1"/>
    </source>
</evidence>
<name>A0A413VLD9_9BACE</name>
<proteinExistence type="predicted"/>